<feature type="region of interest" description="Disordered" evidence="1">
    <location>
        <begin position="1"/>
        <end position="58"/>
    </location>
</feature>
<protein>
    <submittedName>
        <fullName evidence="2">Uncharacterized protein</fullName>
    </submittedName>
</protein>
<reference evidence="2" key="1">
    <citation type="submission" date="2021-06" db="EMBL/GenBank/DDBJ databases">
        <title>Parelaphostrongylus tenuis whole genome reference sequence.</title>
        <authorList>
            <person name="Garwood T.J."/>
            <person name="Larsen P.A."/>
            <person name="Fountain-Jones N.M."/>
            <person name="Garbe J.R."/>
            <person name="Macchietto M.G."/>
            <person name="Kania S.A."/>
            <person name="Gerhold R.W."/>
            <person name="Richards J.E."/>
            <person name="Wolf T.M."/>
        </authorList>
    </citation>
    <scope>NUCLEOTIDE SEQUENCE</scope>
    <source>
        <strain evidence="2">MNPRO001-30</strain>
        <tissue evidence="2">Meninges</tissue>
    </source>
</reference>
<keyword evidence="3" id="KW-1185">Reference proteome</keyword>
<evidence type="ECO:0000313" key="2">
    <source>
        <dbReference type="EMBL" id="KAJ1367774.1"/>
    </source>
</evidence>
<proteinExistence type="predicted"/>
<dbReference type="AlphaFoldDB" id="A0AAD5WEY5"/>
<organism evidence="2 3">
    <name type="scientific">Parelaphostrongylus tenuis</name>
    <name type="common">Meningeal worm</name>
    <dbReference type="NCBI Taxonomy" id="148309"/>
    <lineage>
        <taxon>Eukaryota</taxon>
        <taxon>Metazoa</taxon>
        <taxon>Ecdysozoa</taxon>
        <taxon>Nematoda</taxon>
        <taxon>Chromadorea</taxon>
        <taxon>Rhabditida</taxon>
        <taxon>Rhabditina</taxon>
        <taxon>Rhabditomorpha</taxon>
        <taxon>Strongyloidea</taxon>
        <taxon>Metastrongylidae</taxon>
        <taxon>Parelaphostrongylus</taxon>
    </lineage>
</organism>
<gene>
    <name evidence="2" type="ORF">KIN20_028763</name>
</gene>
<evidence type="ECO:0000313" key="3">
    <source>
        <dbReference type="Proteomes" id="UP001196413"/>
    </source>
</evidence>
<evidence type="ECO:0000256" key="1">
    <source>
        <dbReference type="SAM" id="MobiDB-lite"/>
    </source>
</evidence>
<name>A0AAD5WEY5_PARTN</name>
<accession>A0AAD5WEY5</accession>
<dbReference type="Proteomes" id="UP001196413">
    <property type="component" value="Unassembled WGS sequence"/>
</dbReference>
<comment type="caution">
    <text evidence="2">The sequence shown here is derived from an EMBL/GenBank/DDBJ whole genome shotgun (WGS) entry which is preliminary data.</text>
</comment>
<sequence>MMSKNRTNHGRVVQAEHLQTKHKHDNSDEDSLNCLKWVPEPEQEQEQHEDTQTAGNHTTLRKQAFSQIFAWICWSVLSSSPLTILDPCELDRTLPKQIRHQGNSLDSVRS</sequence>
<dbReference type="EMBL" id="JAHQIW010006001">
    <property type="protein sequence ID" value="KAJ1367774.1"/>
    <property type="molecule type" value="Genomic_DNA"/>
</dbReference>